<feature type="domain" description="Toprim" evidence="1">
    <location>
        <begin position="5"/>
        <end position="59"/>
    </location>
</feature>
<organism evidence="2 3">
    <name type="scientific">Candidatus Sulfomarinibacter kjeldsenii</name>
    <dbReference type="NCBI Taxonomy" id="2885994"/>
    <lineage>
        <taxon>Bacteria</taxon>
        <taxon>Pseudomonadati</taxon>
        <taxon>Acidobacteriota</taxon>
        <taxon>Thermoanaerobaculia</taxon>
        <taxon>Thermoanaerobaculales</taxon>
        <taxon>Candidatus Sulfomarinibacteraceae</taxon>
        <taxon>Candidatus Sulfomarinibacter</taxon>
    </lineage>
</organism>
<evidence type="ECO:0000259" key="1">
    <source>
        <dbReference type="PROSITE" id="PS50880"/>
    </source>
</evidence>
<gene>
    <name evidence="2" type="ORF">IFJ97_05025</name>
</gene>
<dbReference type="InterPro" id="IPR006171">
    <property type="entry name" value="TOPRIM_dom"/>
</dbReference>
<dbReference type="PROSITE" id="PS50880">
    <property type="entry name" value="TOPRIM"/>
    <property type="match status" value="1"/>
</dbReference>
<dbReference type="PANTHER" id="PTHR42785:SF1">
    <property type="entry name" value="DNA TOPOISOMERASE"/>
    <property type="match status" value="1"/>
</dbReference>
<dbReference type="InterPro" id="IPR000380">
    <property type="entry name" value="Topo_IA"/>
</dbReference>
<evidence type="ECO:0000313" key="3">
    <source>
        <dbReference type="Proteomes" id="UP000598633"/>
    </source>
</evidence>
<protein>
    <recommendedName>
        <fullName evidence="1">Toprim domain-containing protein</fullName>
    </recommendedName>
</protein>
<dbReference type="SUPFAM" id="SSF56712">
    <property type="entry name" value="Prokaryotic type I DNA topoisomerase"/>
    <property type="match status" value="1"/>
</dbReference>
<dbReference type="GO" id="GO:0006265">
    <property type="term" value="P:DNA topological change"/>
    <property type="evidence" value="ECO:0007669"/>
    <property type="project" value="InterPro"/>
</dbReference>
<dbReference type="EMBL" id="JACXWA010000082">
    <property type="protein sequence ID" value="MBD3870705.1"/>
    <property type="molecule type" value="Genomic_DNA"/>
</dbReference>
<dbReference type="Pfam" id="PF01751">
    <property type="entry name" value="Toprim"/>
    <property type="match status" value="1"/>
</dbReference>
<reference evidence="2 3" key="1">
    <citation type="submission" date="2020-08" db="EMBL/GenBank/DDBJ databases">
        <title>Acidobacteriota in marine sediments use diverse sulfur dissimilation pathways.</title>
        <authorList>
            <person name="Wasmund K."/>
        </authorList>
    </citation>
    <scope>NUCLEOTIDE SEQUENCE [LARGE SCALE GENOMIC DNA]</scope>
    <source>
        <strain evidence="2">MAG AM3-A</strain>
    </source>
</reference>
<dbReference type="GO" id="GO:0003917">
    <property type="term" value="F:DNA topoisomerase type I (single strand cut, ATP-independent) activity"/>
    <property type="evidence" value="ECO:0007669"/>
    <property type="project" value="InterPro"/>
</dbReference>
<dbReference type="GO" id="GO:0003677">
    <property type="term" value="F:DNA binding"/>
    <property type="evidence" value="ECO:0007669"/>
    <property type="project" value="InterPro"/>
</dbReference>
<dbReference type="PANTHER" id="PTHR42785">
    <property type="entry name" value="DNA TOPOISOMERASE, TYPE IA, CORE"/>
    <property type="match status" value="1"/>
</dbReference>
<dbReference type="InterPro" id="IPR023405">
    <property type="entry name" value="Topo_IA_core_domain"/>
</dbReference>
<comment type="caution">
    <text evidence="2">The sequence shown here is derived from an EMBL/GenBank/DDBJ whole genome shotgun (WGS) entry which is preliminary data.</text>
</comment>
<sequence>MTEPKPLIIVESPAKARTISKFLGSDWMVESSIGHIRDLPPSAAEIPKKYKGEKWARLG</sequence>
<evidence type="ECO:0000313" key="2">
    <source>
        <dbReference type="EMBL" id="MBD3870705.1"/>
    </source>
</evidence>
<dbReference type="Gene3D" id="3.40.50.140">
    <property type="match status" value="1"/>
</dbReference>
<dbReference type="Proteomes" id="UP000598633">
    <property type="component" value="Unassembled WGS sequence"/>
</dbReference>
<name>A0A8J6Y582_9BACT</name>
<dbReference type="AlphaFoldDB" id="A0A8J6Y582"/>
<accession>A0A8J6Y582</accession>
<feature type="non-terminal residue" evidence="2">
    <location>
        <position position="59"/>
    </location>
</feature>
<proteinExistence type="predicted"/>